<dbReference type="EMBL" id="CP001874">
    <property type="protein sequence ID" value="ADG87654.1"/>
    <property type="molecule type" value="Genomic_DNA"/>
</dbReference>
<protein>
    <submittedName>
        <fullName evidence="2">Uncharacterized protein</fullName>
    </submittedName>
</protein>
<dbReference type="RefSeq" id="WP_013131187.1">
    <property type="nucleotide sequence ID" value="NC_014165.1"/>
</dbReference>
<keyword evidence="3" id="KW-1185">Reference proteome</keyword>
<evidence type="ECO:0000313" key="3">
    <source>
        <dbReference type="Proteomes" id="UP000006640"/>
    </source>
</evidence>
<sequence>MLVLLLALGWLVLTPICVWLIFGRGASGPRRAMGALTLTALQAGTLVIGFHSRTPPEPPAPVVAGRTGAPGPATAAPTGTGAPPECTPRTPTPEMVRMNRRGGSLNLFVFWRAAERQCPTATVALKGTGRVLRVWLRESAPGEREAAPPVRGAEVRSVPVRLVDGLASLNLRITPELRRKSVRVTVNGGPGYRMPRPAGRRG</sequence>
<feature type="compositionally biased region" description="Low complexity" evidence="1">
    <location>
        <begin position="62"/>
        <end position="92"/>
    </location>
</feature>
<reference evidence="2 3" key="1">
    <citation type="submission" date="2010-01" db="EMBL/GenBank/DDBJ databases">
        <title>The complete genome of Thermobispora bispora DSM 43833.</title>
        <authorList>
            <consortium name="US DOE Joint Genome Institute (JGI-PGF)"/>
            <person name="Lucas S."/>
            <person name="Copeland A."/>
            <person name="Lapidus A."/>
            <person name="Glavina del Rio T."/>
            <person name="Dalin E."/>
            <person name="Tice H."/>
            <person name="Bruce D."/>
            <person name="Goodwin L."/>
            <person name="Pitluck S."/>
            <person name="Kyrpides N."/>
            <person name="Mavromatis K."/>
            <person name="Ivanova N."/>
            <person name="Mikhailova N."/>
            <person name="Chertkov O."/>
            <person name="Brettin T."/>
            <person name="Detter J.C."/>
            <person name="Han C."/>
            <person name="Larimer F."/>
            <person name="Land M."/>
            <person name="Hauser L."/>
            <person name="Markowitz V."/>
            <person name="Cheng J.-F."/>
            <person name="Hugenholtz P."/>
            <person name="Woyke T."/>
            <person name="Wu D."/>
            <person name="Jando M."/>
            <person name="Schneider S."/>
            <person name="Klenk H.-P."/>
            <person name="Eisen J.A."/>
        </authorList>
    </citation>
    <scope>NUCLEOTIDE SEQUENCE [LARGE SCALE GENOMIC DNA]</scope>
    <source>
        <strain evidence="3">ATCC 19993 / DSM 43833 / CBS 139.67 / JCM 10125 / KCTC 9307 / NBRC 14880 / R51</strain>
    </source>
</reference>
<dbReference type="Proteomes" id="UP000006640">
    <property type="component" value="Chromosome"/>
</dbReference>
<gene>
    <name evidence="2" type="ordered locus">Tbis_0930</name>
</gene>
<proteinExistence type="predicted"/>
<dbReference type="AlphaFoldDB" id="D6Y759"/>
<evidence type="ECO:0000313" key="2">
    <source>
        <dbReference type="EMBL" id="ADG87654.1"/>
    </source>
</evidence>
<evidence type="ECO:0000256" key="1">
    <source>
        <dbReference type="SAM" id="MobiDB-lite"/>
    </source>
</evidence>
<organism evidence="2 3">
    <name type="scientific">Thermobispora bispora (strain ATCC 19993 / DSM 43833 / CBS 139.67 / JCM 10125 / KCTC 9307 / NBRC 14880 / R51)</name>
    <dbReference type="NCBI Taxonomy" id="469371"/>
    <lineage>
        <taxon>Bacteria</taxon>
        <taxon>Bacillati</taxon>
        <taxon>Actinomycetota</taxon>
        <taxon>Actinomycetes</taxon>
        <taxon>Streptosporangiales</taxon>
        <taxon>Streptosporangiaceae</taxon>
        <taxon>Thermobispora</taxon>
    </lineage>
</organism>
<dbReference type="KEGG" id="tbi:Tbis_0930"/>
<accession>D6Y759</accession>
<dbReference type="OrthoDB" id="3542500at2"/>
<dbReference type="HOGENOM" id="CLU_1353373_0_0_11"/>
<name>D6Y759_THEBD</name>
<dbReference type="eggNOG" id="ENOG502ZXQ0">
    <property type="taxonomic scope" value="Bacteria"/>
</dbReference>
<feature type="region of interest" description="Disordered" evidence="1">
    <location>
        <begin position="54"/>
        <end position="92"/>
    </location>
</feature>